<dbReference type="EMBL" id="FRAN01000002">
    <property type="protein sequence ID" value="SHK62393.1"/>
    <property type="molecule type" value="Genomic_DNA"/>
</dbReference>
<keyword evidence="5" id="KW-1185">Reference proteome</keyword>
<reference evidence="2 4" key="1">
    <citation type="journal article" date="2014" name="ISME J.">
        <title>Trehalose/2-sulfotrehalose biosynthesis and glycine-betaine uptake are widely spread mechanisms for osmoadaptation in the Halobacteriales.</title>
        <authorList>
            <person name="Youssef N.H."/>
            <person name="Savage-Ashlock K.N."/>
            <person name="McCully A.L."/>
            <person name="Luedtke B."/>
            <person name="Shaw E.I."/>
            <person name="Hoff W.D."/>
            <person name="Elshahed M.S."/>
        </authorList>
    </citation>
    <scope>NUCLEOTIDE SEQUENCE [LARGE SCALE GENOMIC DNA]</scope>
    <source>
        <strain evidence="2 4">DX253</strain>
    </source>
</reference>
<dbReference type="RefSeq" id="WP_007976887.1">
    <property type="nucleotide sequence ID" value="NZ_AEMG01000002.1"/>
</dbReference>
<evidence type="ECO:0000313" key="4">
    <source>
        <dbReference type="Proteomes" id="UP000003751"/>
    </source>
</evidence>
<organism evidence="2 4">
    <name type="scientific">Haladaptatus paucihalophilus DX253</name>
    <dbReference type="NCBI Taxonomy" id="797209"/>
    <lineage>
        <taxon>Archaea</taxon>
        <taxon>Methanobacteriati</taxon>
        <taxon>Methanobacteriota</taxon>
        <taxon>Stenosarchaea group</taxon>
        <taxon>Halobacteria</taxon>
        <taxon>Halobacteriales</taxon>
        <taxon>Haladaptataceae</taxon>
        <taxon>Haladaptatus</taxon>
    </lineage>
</organism>
<proteinExistence type="predicted"/>
<dbReference type="CDD" id="cd05243">
    <property type="entry name" value="SDR_a5"/>
    <property type="match status" value="1"/>
</dbReference>
<keyword evidence="2" id="KW-0413">Isomerase</keyword>
<dbReference type="InterPro" id="IPR036291">
    <property type="entry name" value="NAD(P)-bd_dom_sf"/>
</dbReference>
<reference evidence="3" key="3">
    <citation type="submission" date="2016-11" db="EMBL/GenBank/DDBJ databases">
        <authorList>
            <person name="Jaros S."/>
            <person name="Januszkiewicz K."/>
            <person name="Wedrychowicz H."/>
        </authorList>
    </citation>
    <scope>NUCLEOTIDE SEQUENCE [LARGE SCALE GENOMIC DNA]</scope>
    <source>
        <strain evidence="3">DX253</strain>
    </source>
</reference>
<dbReference type="SUPFAM" id="SSF51735">
    <property type="entry name" value="NAD(P)-binding Rossmann-fold domains"/>
    <property type="match status" value="1"/>
</dbReference>
<protein>
    <submittedName>
        <fullName evidence="2">3-beta hydroxysteroid dehydrogenase/isomerase family protein</fullName>
    </submittedName>
    <submittedName>
        <fullName evidence="3">NAD(P)H-binding</fullName>
    </submittedName>
</protein>
<evidence type="ECO:0000259" key="1">
    <source>
        <dbReference type="Pfam" id="PF13460"/>
    </source>
</evidence>
<feature type="domain" description="NAD(P)-binding" evidence="1">
    <location>
        <begin position="12"/>
        <end position="202"/>
    </location>
</feature>
<dbReference type="EMBL" id="AEMG01000002">
    <property type="protein sequence ID" value="EFW94079.1"/>
    <property type="molecule type" value="Genomic_DNA"/>
</dbReference>
<dbReference type="STRING" id="797209.GCA_000376445_01617"/>
<dbReference type="Proteomes" id="UP000003751">
    <property type="component" value="Unassembled WGS sequence"/>
</dbReference>
<dbReference type="eggNOG" id="arCOG03017">
    <property type="taxonomic scope" value="Archaea"/>
</dbReference>
<dbReference type="Gene3D" id="3.40.50.720">
    <property type="entry name" value="NAD(P)-binding Rossmann-like Domain"/>
    <property type="match status" value="1"/>
</dbReference>
<evidence type="ECO:0000313" key="3">
    <source>
        <dbReference type="EMBL" id="SHK62393.1"/>
    </source>
</evidence>
<name>E7QNK9_HALPU</name>
<sequence length="241" mass="25538">MSNEIERLLVAGASGGTGRELLRRLRDTDITVRAMTRSREKERTLSEDGADEVIVGDLLDPADASRAVADCNGVLCAVGSSPGLHALMGDLVDGTGVENLVHAAVAADVEHFVFESSIGVGDSREGIPAPFRFLLWRVLNAKNHAESVLRTSGVPYTIIRPGGLTNAPATGDVLVGEGGETVSGSIPRADVARLMLASLFTPEAENRTFEVVSRDGHRGTSRGLVELDWNVPGEKGIEIEE</sequence>
<dbReference type="OrthoDB" id="206077at2157"/>
<dbReference type="PANTHER" id="PTHR15020:SF50">
    <property type="entry name" value="UPF0659 PROTEIN YMR090W"/>
    <property type="match status" value="1"/>
</dbReference>
<reference evidence="5" key="2">
    <citation type="submission" date="2016-11" db="EMBL/GenBank/DDBJ databases">
        <authorList>
            <person name="Varghese N."/>
            <person name="Submissions S."/>
        </authorList>
    </citation>
    <scope>NUCLEOTIDE SEQUENCE [LARGE SCALE GENOMIC DNA]</scope>
    <source>
        <strain evidence="5">DX253</strain>
    </source>
</reference>
<dbReference type="InterPro" id="IPR016040">
    <property type="entry name" value="NAD(P)-bd_dom"/>
</dbReference>
<dbReference type="Proteomes" id="UP000184203">
    <property type="component" value="Unassembled WGS sequence"/>
</dbReference>
<dbReference type="PATRIC" id="fig|797209.4.peg.586"/>
<dbReference type="Pfam" id="PF13460">
    <property type="entry name" value="NAD_binding_10"/>
    <property type="match status" value="1"/>
</dbReference>
<dbReference type="AlphaFoldDB" id="E7QNK9"/>
<dbReference type="PANTHER" id="PTHR15020">
    <property type="entry name" value="FLAVIN REDUCTASE-RELATED"/>
    <property type="match status" value="1"/>
</dbReference>
<evidence type="ECO:0000313" key="2">
    <source>
        <dbReference type="EMBL" id="EFW94079.1"/>
    </source>
</evidence>
<gene>
    <name evidence="3" type="ORF">SAMN05444342_1888</name>
    <name evidence="2" type="ORF">ZOD2009_03010</name>
</gene>
<accession>E7QNK9</accession>
<evidence type="ECO:0000313" key="5">
    <source>
        <dbReference type="Proteomes" id="UP000184203"/>
    </source>
</evidence>
<dbReference type="GO" id="GO:0016853">
    <property type="term" value="F:isomerase activity"/>
    <property type="evidence" value="ECO:0007669"/>
    <property type="project" value="UniProtKB-KW"/>
</dbReference>